<dbReference type="CDD" id="cd02440">
    <property type="entry name" value="AdoMet_MTases"/>
    <property type="match status" value="1"/>
</dbReference>
<keyword evidence="1 5" id="KW-0489">Methyltransferase</keyword>
<feature type="binding site" evidence="5">
    <location>
        <position position="187"/>
    </location>
    <ligand>
        <name>S-adenosyl-L-methionine</name>
        <dbReference type="ChEBI" id="CHEBI:59789"/>
    </ligand>
</feature>
<evidence type="ECO:0000313" key="8">
    <source>
        <dbReference type="EMBL" id="RWY44407.1"/>
    </source>
</evidence>
<dbReference type="SUPFAM" id="SSF53335">
    <property type="entry name" value="S-adenosyl-L-methionine-dependent methyltransferases"/>
    <property type="match status" value="1"/>
</dbReference>
<keyword evidence="2 5" id="KW-0808">Transferase</keyword>
<comment type="catalytic activity">
    <reaction evidence="4 5">
        <text>L-glutaminyl-[peptide chain release factor] + S-adenosyl-L-methionine = N(5)-methyl-L-glutaminyl-[peptide chain release factor] + S-adenosyl-L-homocysteine + H(+)</text>
        <dbReference type="Rhea" id="RHEA:42896"/>
        <dbReference type="Rhea" id="RHEA-COMP:10271"/>
        <dbReference type="Rhea" id="RHEA-COMP:10272"/>
        <dbReference type="ChEBI" id="CHEBI:15378"/>
        <dbReference type="ChEBI" id="CHEBI:30011"/>
        <dbReference type="ChEBI" id="CHEBI:57856"/>
        <dbReference type="ChEBI" id="CHEBI:59789"/>
        <dbReference type="ChEBI" id="CHEBI:61891"/>
        <dbReference type="EC" id="2.1.1.297"/>
    </reaction>
</comment>
<evidence type="ECO:0000313" key="9">
    <source>
        <dbReference type="Proteomes" id="UP000287168"/>
    </source>
</evidence>
<dbReference type="Pfam" id="PF17827">
    <property type="entry name" value="PrmC_N"/>
    <property type="match status" value="1"/>
</dbReference>
<dbReference type="AlphaFoldDB" id="A0A444MFS6"/>
<dbReference type="HAMAP" id="MF_02126">
    <property type="entry name" value="RF_methyltr_PrmC"/>
    <property type="match status" value="1"/>
</dbReference>
<dbReference type="EMBL" id="SBLC01000003">
    <property type="protein sequence ID" value="RWY44407.1"/>
    <property type="molecule type" value="Genomic_DNA"/>
</dbReference>
<keyword evidence="9" id="KW-1185">Reference proteome</keyword>
<dbReference type="GO" id="GO:0102559">
    <property type="term" value="F:peptide chain release factor N(5)-glutamine methyltransferase activity"/>
    <property type="evidence" value="ECO:0007669"/>
    <property type="project" value="UniProtKB-EC"/>
</dbReference>
<feature type="binding site" evidence="5">
    <location>
        <begin position="121"/>
        <end position="125"/>
    </location>
    <ligand>
        <name>S-adenosyl-L-methionine</name>
        <dbReference type="ChEBI" id="CHEBI:59789"/>
    </ligand>
</feature>
<dbReference type="Gene3D" id="1.10.8.10">
    <property type="entry name" value="DNA helicase RuvA subunit, C-terminal domain"/>
    <property type="match status" value="1"/>
</dbReference>
<feature type="binding site" evidence="5">
    <location>
        <position position="144"/>
    </location>
    <ligand>
        <name>S-adenosyl-L-methionine</name>
        <dbReference type="ChEBI" id="CHEBI:59789"/>
    </ligand>
</feature>
<evidence type="ECO:0000256" key="1">
    <source>
        <dbReference type="ARBA" id="ARBA00022603"/>
    </source>
</evidence>
<feature type="domain" description="Methyltransferase small" evidence="6">
    <location>
        <begin position="109"/>
        <end position="195"/>
    </location>
</feature>
<dbReference type="OrthoDB" id="9800643at2"/>
<sequence length="281" mass="30370">MSYSSLSEAMAKTLARARAVLPEGPDQILDARMLLAHAAGLTRDKLHRLELADFTPEFDARYDALIARRARGEPVSKILGYRDFWSYRFHVTPDVLDPRPETECLIALALKAPFSQVLDLGTGSGAILLTLLAERPGAKGTGADLSPAALQVAAKNAEALGVAERADLIVSDWFSQVEGQFDLIVSNPPYIAIEEMSELSRDVLGFDPRMALTDEGDGLSVYRLLAAQSGAWLRPGGRIIVEIGPSQGAAVREFFEAAGFAQVQVHPDLDGRERNVSAIKG</sequence>
<dbReference type="EC" id="2.1.1.297" evidence="5"/>
<dbReference type="InterPro" id="IPR019874">
    <property type="entry name" value="RF_methyltr_PrmC"/>
</dbReference>
<comment type="similarity">
    <text evidence="5">Belongs to the protein N5-glutamine methyltransferase family. PrmC subfamily.</text>
</comment>
<evidence type="ECO:0000259" key="7">
    <source>
        <dbReference type="Pfam" id="PF17827"/>
    </source>
</evidence>
<dbReference type="GO" id="GO:0003676">
    <property type="term" value="F:nucleic acid binding"/>
    <property type="evidence" value="ECO:0007669"/>
    <property type="project" value="InterPro"/>
</dbReference>
<dbReference type="InterPro" id="IPR007848">
    <property type="entry name" value="Small_mtfrase_dom"/>
</dbReference>
<dbReference type="PANTHER" id="PTHR18895">
    <property type="entry name" value="HEMK METHYLTRANSFERASE"/>
    <property type="match status" value="1"/>
</dbReference>
<comment type="caution">
    <text evidence="8">The sequence shown here is derived from an EMBL/GenBank/DDBJ whole genome shotgun (WGS) entry which is preliminary data.</text>
</comment>
<dbReference type="Gene3D" id="3.40.50.150">
    <property type="entry name" value="Vaccinia Virus protein VP39"/>
    <property type="match status" value="1"/>
</dbReference>
<feature type="binding site" evidence="5">
    <location>
        <position position="173"/>
    </location>
    <ligand>
        <name>S-adenosyl-L-methionine</name>
        <dbReference type="ChEBI" id="CHEBI:59789"/>
    </ligand>
</feature>
<evidence type="ECO:0000256" key="5">
    <source>
        <dbReference type="HAMAP-Rule" id="MF_02126"/>
    </source>
</evidence>
<dbReference type="GO" id="GO:0032259">
    <property type="term" value="P:methylation"/>
    <property type="evidence" value="ECO:0007669"/>
    <property type="project" value="UniProtKB-KW"/>
</dbReference>
<gene>
    <name evidence="5 8" type="primary">prmC</name>
    <name evidence="8" type="ORF">EP867_03270</name>
</gene>
<accession>A0A444MFS6</accession>
<dbReference type="PANTHER" id="PTHR18895:SF74">
    <property type="entry name" value="MTRF1L RELEASE FACTOR GLUTAMINE METHYLTRANSFERASE"/>
    <property type="match status" value="1"/>
</dbReference>
<dbReference type="Proteomes" id="UP000287168">
    <property type="component" value="Unassembled WGS sequence"/>
</dbReference>
<dbReference type="NCBIfam" id="TIGR00536">
    <property type="entry name" value="hemK_fam"/>
    <property type="match status" value="1"/>
</dbReference>
<dbReference type="InterPro" id="IPR004556">
    <property type="entry name" value="HemK-like"/>
</dbReference>
<dbReference type="InterPro" id="IPR029063">
    <property type="entry name" value="SAM-dependent_MTases_sf"/>
</dbReference>
<dbReference type="InterPro" id="IPR050320">
    <property type="entry name" value="N5-glutamine_MTase"/>
</dbReference>
<organism evidence="8 9">
    <name type="scientific">Falsigemmobacter intermedius</name>
    <dbReference type="NCBI Taxonomy" id="1553448"/>
    <lineage>
        <taxon>Bacteria</taxon>
        <taxon>Pseudomonadati</taxon>
        <taxon>Pseudomonadota</taxon>
        <taxon>Alphaproteobacteria</taxon>
        <taxon>Rhodobacterales</taxon>
        <taxon>Paracoccaceae</taxon>
        <taxon>Falsigemmobacter</taxon>
    </lineage>
</organism>
<dbReference type="NCBIfam" id="TIGR03534">
    <property type="entry name" value="RF_mod_PrmC"/>
    <property type="match status" value="1"/>
</dbReference>
<proteinExistence type="inferred from homology"/>
<evidence type="ECO:0000259" key="6">
    <source>
        <dbReference type="Pfam" id="PF05175"/>
    </source>
</evidence>
<feature type="binding site" evidence="5">
    <location>
        <begin position="187"/>
        <end position="190"/>
    </location>
    <ligand>
        <name>substrate</name>
    </ligand>
</feature>
<keyword evidence="3 5" id="KW-0949">S-adenosyl-L-methionine</keyword>
<reference evidence="8 9" key="1">
    <citation type="journal article" date="2015" name="Int. J. Syst. Evol. Microbiol.">
        <title>Gemmobacter intermedius sp. nov., isolated from a white stork (Ciconia ciconia).</title>
        <authorList>
            <person name="Kampfer P."/>
            <person name="Jerzak L."/>
            <person name="Wilharm G."/>
            <person name="Golke J."/>
            <person name="Busse H.J."/>
            <person name="Glaeser S.P."/>
        </authorList>
    </citation>
    <scope>NUCLEOTIDE SEQUENCE [LARGE SCALE GENOMIC DNA]</scope>
    <source>
        <strain evidence="8 9">119/4</strain>
    </source>
</reference>
<dbReference type="InterPro" id="IPR002052">
    <property type="entry name" value="DNA_methylase_N6_adenine_CS"/>
</dbReference>
<dbReference type="InterPro" id="IPR040758">
    <property type="entry name" value="PrmC_N"/>
</dbReference>
<evidence type="ECO:0000256" key="2">
    <source>
        <dbReference type="ARBA" id="ARBA00022679"/>
    </source>
</evidence>
<dbReference type="Pfam" id="PF05175">
    <property type="entry name" value="MTS"/>
    <property type="match status" value="1"/>
</dbReference>
<name>A0A444MFS6_9RHOB</name>
<comment type="function">
    <text evidence="5">Methylates the class 1 translation termination release factors RF1/PrfA and RF2/PrfB on the glutamine residue of the universally conserved GGQ motif.</text>
</comment>
<feature type="domain" description="Release factor glutamine methyltransferase N-terminal" evidence="7">
    <location>
        <begin position="14"/>
        <end position="80"/>
    </location>
</feature>
<protein>
    <recommendedName>
        <fullName evidence="5">Release factor glutamine methyltransferase</fullName>
        <shortName evidence="5">RF MTase</shortName>
        <ecNumber evidence="5">2.1.1.297</ecNumber>
    </recommendedName>
    <alternativeName>
        <fullName evidence="5">N5-glutamine methyltransferase PrmC</fullName>
    </alternativeName>
    <alternativeName>
        <fullName evidence="5">Protein-(glutamine-N5) MTase PrmC</fullName>
    </alternativeName>
    <alternativeName>
        <fullName evidence="5">Protein-glutamine N-methyltransferase PrmC</fullName>
    </alternativeName>
</protein>
<evidence type="ECO:0000256" key="4">
    <source>
        <dbReference type="ARBA" id="ARBA00048391"/>
    </source>
</evidence>
<evidence type="ECO:0000256" key="3">
    <source>
        <dbReference type="ARBA" id="ARBA00022691"/>
    </source>
</evidence>
<dbReference type="PROSITE" id="PS00092">
    <property type="entry name" value="N6_MTASE"/>
    <property type="match status" value="1"/>
</dbReference>
<dbReference type="RefSeq" id="WP_128486769.1">
    <property type="nucleotide sequence ID" value="NZ_JBHLXB010000170.1"/>
</dbReference>